<feature type="domain" description="NADP-dependent oxidoreductase" evidence="6">
    <location>
        <begin position="48"/>
        <end position="299"/>
    </location>
</feature>
<dbReference type="InterPro" id="IPR023210">
    <property type="entry name" value="NADP_OxRdtase_dom"/>
</dbReference>
<feature type="binding site" evidence="4">
    <location>
        <position position="146"/>
    </location>
    <ligand>
        <name>substrate</name>
    </ligand>
</feature>
<comment type="similarity">
    <text evidence="1">Belongs to the aldo/keto reductase family.</text>
</comment>
<keyword evidence="2" id="KW-0560">Oxidoreductase</keyword>
<evidence type="ECO:0000256" key="4">
    <source>
        <dbReference type="PIRSR" id="PIRSR000097-2"/>
    </source>
</evidence>
<dbReference type="PROSITE" id="PS00062">
    <property type="entry name" value="ALDOKETO_REDUCTASE_2"/>
    <property type="match status" value="1"/>
</dbReference>
<feature type="active site" description="Proton donor" evidence="3">
    <location>
        <position position="88"/>
    </location>
</feature>
<evidence type="ECO:0000256" key="2">
    <source>
        <dbReference type="ARBA" id="ARBA00023002"/>
    </source>
</evidence>
<dbReference type="Pfam" id="PF00248">
    <property type="entry name" value="Aldo_ket_red"/>
    <property type="match status" value="1"/>
</dbReference>
<evidence type="ECO:0000256" key="5">
    <source>
        <dbReference type="PIRSR" id="PIRSR000097-3"/>
    </source>
</evidence>
<dbReference type="OrthoDB" id="416253at2759"/>
<protein>
    <submittedName>
        <fullName evidence="7">NADP-dependent oxidoreductase domain-containing protein</fullName>
    </submittedName>
</protein>
<evidence type="ECO:0000313" key="8">
    <source>
        <dbReference type="Proteomes" id="UP000266673"/>
    </source>
</evidence>
<dbReference type="PRINTS" id="PR00069">
    <property type="entry name" value="ALDKETRDTASE"/>
</dbReference>
<dbReference type="GO" id="GO:0016491">
    <property type="term" value="F:oxidoreductase activity"/>
    <property type="evidence" value="ECO:0007669"/>
    <property type="project" value="UniProtKB-KW"/>
</dbReference>
<dbReference type="CDD" id="cd19071">
    <property type="entry name" value="AKR_AKR1-5-like"/>
    <property type="match status" value="1"/>
</dbReference>
<dbReference type="Proteomes" id="UP000266673">
    <property type="component" value="Unassembled WGS sequence"/>
</dbReference>
<evidence type="ECO:0000313" key="7">
    <source>
        <dbReference type="EMBL" id="RIB20080.1"/>
    </source>
</evidence>
<organism evidence="7 8">
    <name type="scientific">Gigaspora rosea</name>
    <dbReference type="NCBI Taxonomy" id="44941"/>
    <lineage>
        <taxon>Eukaryota</taxon>
        <taxon>Fungi</taxon>
        <taxon>Fungi incertae sedis</taxon>
        <taxon>Mucoromycota</taxon>
        <taxon>Glomeromycotina</taxon>
        <taxon>Glomeromycetes</taxon>
        <taxon>Diversisporales</taxon>
        <taxon>Gigasporaceae</taxon>
        <taxon>Gigaspora</taxon>
    </lineage>
</organism>
<dbReference type="InterPro" id="IPR020471">
    <property type="entry name" value="AKR"/>
</dbReference>
<dbReference type="PANTHER" id="PTHR43827">
    <property type="entry name" value="2,5-DIKETO-D-GLUCONIC ACID REDUCTASE"/>
    <property type="match status" value="1"/>
</dbReference>
<name>A0A397VC90_9GLOM</name>
<dbReference type="STRING" id="44941.A0A397VC90"/>
<accession>A0A397VC90</accession>
<dbReference type="Gene3D" id="3.20.20.100">
    <property type="entry name" value="NADP-dependent oxidoreductase domain"/>
    <property type="match status" value="1"/>
</dbReference>
<dbReference type="InterPro" id="IPR018170">
    <property type="entry name" value="Aldo/ket_reductase_CS"/>
</dbReference>
<dbReference type="InterPro" id="IPR036812">
    <property type="entry name" value="NAD(P)_OxRdtase_dom_sf"/>
</dbReference>
<evidence type="ECO:0000256" key="3">
    <source>
        <dbReference type="PIRSR" id="PIRSR000097-1"/>
    </source>
</evidence>
<gene>
    <name evidence="7" type="ORF">C2G38_2081755</name>
</gene>
<dbReference type="PROSITE" id="PS00798">
    <property type="entry name" value="ALDOKETO_REDUCTASE_1"/>
    <property type="match status" value="1"/>
</dbReference>
<dbReference type="PIRSF" id="PIRSF000097">
    <property type="entry name" value="AKR"/>
    <property type="match status" value="1"/>
</dbReference>
<sequence length="313" mass="35510">MKTFFPTLFKIYHRITAVSKLQFPIFMMNRLSLSSTVTMNNGHKIPLLAIGMGGVGDGTEAPQGETTQNVILWALESGYRHIDTASRYGNEEDIGIGIIKSGIPRDQIFITTKIWDMDQGYESTIIAAETSLSKLQTSYIDLLLIHSPRPGSQKRIESYRALQELVKRGNVRSIGVSNYGVKHLKELMETNPEILPVVNQIEVHPWNNRKEIISYCTEHKIIVEAFSPLTRGKKLNDRVLVNIAEKYNKSAAQILIRWCLQNNFVVLPKSINKMHIIDNTKVYDFVIEEEDMKILDNLDEYLVAGGWDPSTSD</sequence>
<evidence type="ECO:0000259" key="6">
    <source>
        <dbReference type="Pfam" id="PF00248"/>
    </source>
</evidence>
<dbReference type="FunFam" id="3.20.20.100:FF:000015">
    <property type="entry name" value="Oxidoreductase, aldo/keto reductase family"/>
    <property type="match status" value="1"/>
</dbReference>
<comment type="caution">
    <text evidence="7">The sequence shown here is derived from an EMBL/GenBank/DDBJ whole genome shotgun (WGS) entry which is preliminary data.</text>
</comment>
<dbReference type="SUPFAM" id="SSF51430">
    <property type="entry name" value="NAD(P)-linked oxidoreductase"/>
    <property type="match status" value="1"/>
</dbReference>
<dbReference type="PANTHER" id="PTHR43827:SF13">
    <property type="entry name" value="ALDO_KETO REDUCTASE FAMILY PROTEIN"/>
    <property type="match status" value="1"/>
</dbReference>
<dbReference type="EMBL" id="QKWP01000438">
    <property type="protein sequence ID" value="RIB20080.1"/>
    <property type="molecule type" value="Genomic_DNA"/>
</dbReference>
<feature type="site" description="Lowers pKa of active site Tyr" evidence="5">
    <location>
        <position position="113"/>
    </location>
</feature>
<proteinExistence type="inferred from homology"/>
<reference evidence="7 8" key="1">
    <citation type="submission" date="2018-06" db="EMBL/GenBank/DDBJ databases">
        <title>Comparative genomics reveals the genomic features of Rhizophagus irregularis, R. cerebriforme, R. diaphanum and Gigaspora rosea, and their symbiotic lifestyle signature.</title>
        <authorList>
            <person name="Morin E."/>
            <person name="San Clemente H."/>
            <person name="Chen E.C.H."/>
            <person name="De La Providencia I."/>
            <person name="Hainaut M."/>
            <person name="Kuo A."/>
            <person name="Kohler A."/>
            <person name="Murat C."/>
            <person name="Tang N."/>
            <person name="Roy S."/>
            <person name="Loubradou J."/>
            <person name="Henrissat B."/>
            <person name="Grigoriev I.V."/>
            <person name="Corradi N."/>
            <person name="Roux C."/>
            <person name="Martin F.M."/>
        </authorList>
    </citation>
    <scope>NUCLEOTIDE SEQUENCE [LARGE SCALE GENOMIC DNA]</scope>
    <source>
        <strain evidence="7 8">DAOM 194757</strain>
    </source>
</reference>
<evidence type="ECO:0000256" key="1">
    <source>
        <dbReference type="ARBA" id="ARBA00007905"/>
    </source>
</evidence>
<dbReference type="AlphaFoldDB" id="A0A397VC90"/>
<keyword evidence="8" id="KW-1185">Reference proteome</keyword>